<sequence>MLLQSIASCINGLKSGIDAVQAVVKKQGTRVTEAENRIAVLEDKDLGRELAARALRLRIEQVRRATETDMSRCVSRESEEVKANLQTCITEPTQIEADRQSNSLNYRKRRLYETNVKRYERVKDWSHTEDR</sequence>
<dbReference type="Proteomes" id="UP001345963">
    <property type="component" value="Unassembled WGS sequence"/>
</dbReference>
<dbReference type="EMBL" id="JAHUTI010015193">
    <property type="protein sequence ID" value="MED6237383.1"/>
    <property type="molecule type" value="Genomic_DNA"/>
</dbReference>
<protein>
    <submittedName>
        <fullName evidence="1">Uncharacterized protein</fullName>
    </submittedName>
</protein>
<proteinExistence type="predicted"/>
<comment type="caution">
    <text evidence="1">The sequence shown here is derived from an EMBL/GenBank/DDBJ whole genome shotgun (WGS) entry which is preliminary data.</text>
</comment>
<accession>A0ABU7AHL2</accession>
<reference evidence="1 2" key="1">
    <citation type="submission" date="2021-07" db="EMBL/GenBank/DDBJ databases">
        <authorList>
            <person name="Palmer J.M."/>
        </authorList>
    </citation>
    <scope>NUCLEOTIDE SEQUENCE [LARGE SCALE GENOMIC DNA]</scope>
    <source>
        <strain evidence="1 2">AT_MEX2019</strain>
        <tissue evidence="1">Muscle</tissue>
    </source>
</reference>
<gene>
    <name evidence="1" type="ORF">ATANTOWER_023878</name>
</gene>
<keyword evidence="2" id="KW-1185">Reference proteome</keyword>
<name>A0ABU7AHL2_9TELE</name>
<evidence type="ECO:0000313" key="1">
    <source>
        <dbReference type="EMBL" id="MED6237383.1"/>
    </source>
</evidence>
<evidence type="ECO:0000313" key="2">
    <source>
        <dbReference type="Proteomes" id="UP001345963"/>
    </source>
</evidence>
<organism evidence="1 2">
    <name type="scientific">Ataeniobius toweri</name>
    <dbReference type="NCBI Taxonomy" id="208326"/>
    <lineage>
        <taxon>Eukaryota</taxon>
        <taxon>Metazoa</taxon>
        <taxon>Chordata</taxon>
        <taxon>Craniata</taxon>
        <taxon>Vertebrata</taxon>
        <taxon>Euteleostomi</taxon>
        <taxon>Actinopterygii</taxon>
        <taxon>Neopterygii</taxon>
        <taxon>Teleostei</taxon>
        <taxon>Neoteleostei</taxon>
        <taxon>Acanthomorphata</taxon>
        <taxon>Ovalentaria</taxon>
        <taxon>Atherinomorphae</taxon>
        <taxon>Cyprinodontiformes</taxon>
        <taxon>Goodeidae</taxon>
        <taxon>Ataeniobius</taxon>
    </lineage>
</organism>